<dbReference type="PANTHER" id="PTHR30582:SF30">
    <property type="entry name" value="BLR4375 PROTEIN"/>
    <property type="match status" value="1"/>
</dbReference>
<evidence type="ECO:0000259" key="10">
    <source>
        <dbReference type="PROSITE" id="PS52029"/>
    </source>
</evidence>
<evidence type="ECO:0000256" key="6">
    <source>
        <dbReference type="ARBA" id="ARBA00023316"/>
    </source>
</evidence>
<dbReference type="InterPro" id="IPR038063">
    <property type="entry name" value="Transpep_catalytic_dom"/>
</dbReference>
<dbReference type="PANTHER" id="PTHR30582">
    <property type="entry name" value="L,D-TRANSPEPTIDASE"/>
    <property type="match status" value="1"/>
</dbReference>
<keyword evidence="4 7" id="KW-0133">Cell shape</keyword>
<evidence type="ECO:0000313" key="11">
    <source>
        <dbReference type="EMBL" id="MBF9150029.1"/>
    </source>
</evidence>
<organism evidence="11 12">
    <name type="scientific">Novosphingobium jiangmenense</name>
    <dbReference type="NCBI Taxonomy" id="2791981"/>
    <lineage>
        <taxon>Bacteria</taxon>
        <taxon>Pseudomonadati</taxon>
        <taxon>Pseudomonadota</taxon>
        <taxon>Alphaproteobacteria</taxon>
        <taxon>Sphingomonadales</taxon>
        <taxon>Sphingomonadaceae</taxon>
        <taxon>Novosphingobium</taxon>
    </lineage>
</organism>
<dbReference type="SUPFAM" id="SSF141523">
    <property type="entry name" value="L,D-transpeptidase catalytic domain-like"/>
    <property type="match status" value="1"/>
</dbReference>
<keyword evidence="5 7" id="KW-0573">Peptidoglycan synthesis</keyword>
<comment type="pathway">
    <text evidence="1 7">Cell wall biogenesis; peptidoglycan biosynthesis.</text>
</comment>
<dbReference type="Gene3D" id="2.40.440.10">
    <property type="entry name" value="L,D-transpeptidase catalytic domain-like"/>
    <property type="match status" value="1"/>
</dbReference>
<name>A0ABS0HCN1_9SPHN</name>
<evidence type="ECO:0000256" key="7">
    <source>
        <dbReference type="PROSITE-ProRule" id="PRU01373"/>
    </source>
</evidence>
<proteinExistence type="inferred from homology"/>
<keyword evidence="3" id="KW-0808">Transferase</keyword>
<feature type="active site" description="Nucleophile" evidence="7">
    <location>
        <position position="365"/>
    </location>
</feature>
<keyword evidence="6 7" id="KW-0961">Cell wall biogenesis/degradation</keyword>
<dbReference type="Proteomes" id="UP000600799">
    <property type="component" value="Unassembled WGS sequence"/>
</dbReference>
<feature type="compositionally biased region" description="Low complexity" evidence="8">
    <location>
        <begin position="44"/>
        <end position="59"/>
    </location>
</feature>
<comment type="caution">
    <text evidence="11">The sequence shown here is derived from an EMBL/GenBank/DDBJ whole genome shotgun (WGS) entry which is preliminary data.</text>
</comment>
<evidence type="ECO:0000256" key="4">
    <source>
        <dbReference type="ARBA" id="ARBA00022960"/>
    </source>
</evidence>
<evidence type="ECO:0000256" key="2">
    <source>
        <dbReference type="ARBA" id="ARBA00005992"/>
    </source>
</evidence>
<dbReference type="InterPro" id="IPR036365">
    <property type="entry name" value="PGBD-like_sf"/>
</dbReference>
<dbReference type="SUPFAM" id="SSF47090">
    <property type="entry name" value="PGBD-like"/>
    <property type="match status" value="1"/>
</dbReference>
<dbReference type="CDD" id="cd16913">
    <property type="entry name" value="YkuD_like"/>
    <property type="match status" value="1"/>
</dbReference>
<feature type="signal peptide" evidence="9">
    <location>
        <begin position="1"/>
        <end position="21"/>
    </location>
</feature>
<evidence type="ECO:0000256" key="9">
    <source>
        <dbReference type="SAM" id="SignalP"/>
    </source>
</evidence>
<feature type="region of interest" description="Disordered" evidence="8">
    <location>
        <begin position="22"/>
        <end position="62"/>
    </location>
</feature>
<dbReference type="PROSITE" id="PS51257">
    <property type="entry name" value="PROKAR_LIPOPROTEIN"/>
    <property type="match status" value="1"/>
</dbReference>
<reference evidence="11 12" key="1">
    <citation type="submission" date="2020-11" db="EMBL/GenBank/DDBJ databases">
        <title>The genome sequence of Novosphingobium sp. 1Y9A.</title>
        <authorList>
            <person name="Liu Y."/>
        </authorList>
    </citation>
    <scope>NUCLEOTIDE SEQUENCE [LARGE SCALE GENOMIC DNA]</scope>
    <source>
        <strain evidence="11 12">1Y9A</strain>
    </source>
</reference>
<evidence type="ECO:0000256" key="3">
    <source>
        <dbReference type="ARBA" id="ARBA00022679"/>
    </source>
</evidence>
<feature type="active site" description="Proton donor/acceptor" evidence="7">
    <location>
        <position position="349"/>
    </location>
</feature>
<dbReference type="Gene3D" id="1.10.101.10">
    <property type="entry name" value="PGBD-like superfamily/PGBD"/>
    <property type="match status" value="1"/>
</dbReference>
<comment type="similarity">
    <text evidence="2">Belongs to the YkuD family.</text>
</comment>
<dbReference type="InterPro" id="IPR036366">
    <property type="entry name" value="PGBDSf"/>
</dbReference>
<feature type="domain" description="L,D-TPase catalytic" evidence="10">
    <location>
        <begin position="256"/>
        <end position="389"/>
    </location>
</feature>
<dbReference type="InterPro" id="IPR005490">
    <property type="entry name" value="LD_TPept_cat_dom"/>
</dbReference>
<keyword evidence="9" id="KW-0732">Signal</keyword>
<sequence>MPRFQLAAPSLLVLAALGLSACNSNKPEPEPSESVASAPAFSVPMASDDPAPGAPAQQDDAARPVMQAQVVLERLGFAPGIIDGKTGLSTTNAVSGFQKANGLPVTGKFDEATMKALSRWSNIAATRVVTIPDDFAAGRYEPLPKDPAQQAKLSEIGYTSLEEKLAERFHTTAEVLRGLNPAIARQAAAHAAAMQQRKAQNPPTANPLPPEPYRAGLQLRVPNTGGDRIDPSKVDNKGWLATLATLGVSNAQPEASRIVVSKSKGTLEAYDKADKLVAVFTVTTGSSHDPLPLGDWKINGTSYNPEFSYDASLFWDVPDSKGEHLLPPGPNGPVGVAWIDLSKEHYGIHGTPEPQTIGRAESHGCVRLTNWDAARLAQMVTGSTKVSFVS</sequence>
<dbReference type="EMBL" id="JADQDC010000002">
    <property type="protein sequence ID" value="MBF9150029.1"/>
    <property type="molecule type" value="Genomic_DNA"/>
</dbReference>
<evidence type="ECO:0000256" key="5">
    <source>
        <dbReference type="ARBA" id="ARBA00022984"/>
    </source>
</evidence>
<accession>A0ABS0HCN1</accession>
<dbReference type="PROSITE" id="PS52029">
    <property type="entry name" value="LD_TPASE"/>
    <property type="match status" value="1"/>
</dbReference>
<keyword evidence="12" id="KW-1185">Reference proteome</keyword>
<dbReference type="Pfam" id="PF03734">
    <property type="entry name" value="YkuD"/>
    <property type="match status" value="1"/>
</dbReference>
<protein>
    <submittedName>
        <fullName evidence="11">Murein L,D-transpeptidase</fullName>
    </submittedName>
</protein>
<dbReference type="InterPro" id="IPR050979">
    <property type="entry name" value="LD-transpeptidase"/>
</dbReference>
<feature type="chain" id="PRO_5046895957" evidence="9">
    <location>
        <begin position="22"/>
        <end position="390"/>
    </location>
</feature>
<evidence type="ECO:0000256" key="1">
    <source>
        <dbReference type="ARBA" id="ARBA00004752"/>
    </source>
</evidence>
<dbReference type="Pfam" id="PF01471">
    <property type="entry name" value="PG_binding_1"/>
    <property type="match status" value="1"/>
</dbReference>
<dbReference type="RefSeq" id="WP_196274403.1">
    <property type="nucleotide sequence ID" value="NZ_JADQDC010000002.1"/>
</dbReference>
<gene>
    <name evidence="11" type="ORF">I2488_03350</name>
</gene>
<evidence type="ECO:0000313" key="12">
    <source>
        <dbReference type="Proteomes" id="UP000600799"/>
    </source>
</evidence>
<evidence type="ECO:0000256" key="8">
    <source>
        <dbReference type="SAM" id="MobiDB-lite"/>
    </source>
</evidence>
<dbReference type="InterPro" id="IPR002477">
    <property type="entry name" value="Peptidoglycan-bd-like"/>
</dbReference>